<feature type="transmembrane region" description="Helical" evidence="6">
    <location>
        <begin position="209"/>
        <end position="228"/>
    </location>
</feature>
<name>A0AAV2BNB3_9ARAC</name>
<dbReference type="InterPro" id="IPR011701">
    <property type="entry name" value="MFS"/>
</dbReference>
<dbReference type="PANTHER" id="PTHR24064">
    <property type="entry name" value="SOLUTE CARRIER FAMILY 22 MEMBER"/>
    <property type="match status" value="1"/>
</dbReference>
<comment type="subcellular location">
    <subcellularLocation>
        <location evidence="1">Membrane</location>
        <topology evidence="1">Multi-pass membrane protein</topology>
    </subcellularLocation>
</comment>
<evidence type="ECO:0000259" key="7">
    <source>
        <dbReference type="PROSITE" id="PS50850"/>
    </source>
</evidence>
<gene>
    <name evidence="8" type="ORF">LARSCL_LOCUS20360</name>
</gene>
<feature type="transmembrane region" description="Helical" evidence="6">
    <location>
        <begin position="148"/>
        <end position="171"/>
    </location>
</feature>
<keyword evidence="9" id="KW-1185">Reference proteome</keyword>
<dbReference type="InterPro" id="IPR036259">
    <property type="entry name" value="MFS_trans_sf"/>
</dbReference>
<evidence type="ECO:0000256" key="6">
    <source>
        <dbReference type="SAM" id="Phobius"/>
    </source>
</evidence>
<dbReference type="AlphaFoldDB" id="A0AAV2BNB3"/>
<feature type="transmembrane region" description="Helical" evidence="6">
    <location>
        <begin position="431"/>
        <end position="454"/>
    </location>
</feature>
<feature type="transmembrane region" description="Helical" evidence="6">
    <location>
        <begin position="93"/>
        <end position="113"/>
    </location>
</feature>
<reference evidence="8 9" key="1">
    <citation type="submission" date="2024-04" db="EMBL/GenBank/DDBJ databases">
        <authorList>
            <person name="Rising A."/>
            <person name="Reimegard J."/>
            <person name="Sonavane S."/>
            <person name="Akerstrom W."/>
            <person name="Nylinder S."/>
            <person name="Hedman E."/>
            <person name="Kallberg Y."/>
        </authorList>
    </citation>
    <scope>NUCLEOTIDE SEQUENCE [LARGE SCALE GENOMIC DNA]</scope>
</reference>
<accession>A0AAV2BNB3</accession>
<dbReference type="Proteomes" id="UP001497382">
    <property type="component" value="Unassembled WGS sequence"/>
</dbReference>
<comment type="caution">
    <text evidence="8">The sequence shown here is derived from an EMBL/GenBank/DDBJ whole genome shotgun (WGS) entry which is preliminary data.</text>
</comment>
<proteinExistence type="predicted"/>
<feature type="domain" description="Major facilitator superfamily (MFS) profile" evidence="7">
    <location>
        <begin position="18"/>
        <end position="517"/>
    </location>
</feature>
<feature type="transmembrane region" description="Helical" evidence="6">
    <location>
        <begin position="17"/>
        <end position="39"/>
    </location>
</feature>
<dbReference type="GO" id="GO:0016020">
    <property type="term" value="C:membrane"/>
    <property type="evidence" value="ECO:0007669"/>
    <property type="project" value="UniProtKB-SubCell"/>
</dbReference>
<evidence type="ECO:0000313" key="9">
    <source>
        <dbReference type="Proteomes" id="UP001497382"/>
    </source>
</evidence>
<feature type="transmembrane region" description="Helical" evidence="6">
    <location>
        <begin position="408"/>
        <end position="425"/>
    </location>
</feature>
<organism evidence="8 9">
    <name type="scientific">Larinioides sclopetarius</name>
    <dbReference type="NCBI Taxonomy" id="280406"/>
    <lineage>
        <taxon>Eukaryota</taxon>
        <taxon>Metazoa</taxon>
        <taxon>Ecdysozoa</taxon>
        <taxon>Arthropoda</taxon>
        <taxon>Chelicerata</taxon>
        <taxon>Arachnida</taxon>
        <taxon>Araneae</taxon>
        <taxon>Araneomorphae</taxon>
        <taxon>Entelegynae</taxon>
        <taxon>Araneoidea</taxon>
        <taxon>Araneidae</taxon>
        <taxon>Larinioides</taxon>
    </lineage>
</organism>
<sequence length="552" mass="61632">MDFCEVVGSFGRWQLRVFLFFAFLNVVGMWQNFSILFLAGHVPFRCAHNASLDSCRVAEGPNSSVPCARWEFDTSHTSHTIVSEWDLVCEREWLVSLTKAAYMAGYLFSVIVFGQISDCVGRYPTIIVCYVITIISMFLTLLSNSFPMFLVLRFLQAFGRTGATTVGFVLLMETVGPKHHEEVGIAIQFGFVLGYVTLAGVAWFFRHWFWLQLVISLAFLPFAPAFRYKETSINPTRTELDSPIYNIGPGFLLYSRNTSHTDSNQIKTTPVIVPVFSLYVVPESPRWLQTRGKTEKLKQLLATAARVNRRKLKAEAIEFIERKDIEEDGSRKSATMFQMMKLPNLRKRTFKMIYLWFVNAFLYYAVAYSTSDLAGDPYVNCFLAGVVEIPARGLVFFGIKKWGRRPTLVLNMALAGAFFLADLAGPGDVAWLRTAFAMACKFCATASFTVLYLYTTEVFPTEVRNAALGSCSMCSRVGSILAPFLRDLGKMVPPSAINASLALTGALLALTLPETRGLELPDTLQEGEDLGRSAQKSRESCAGVDSIPLTDQ</sequence>
<dbReference type="Pfam" id="PF07690">
    <property type="entry name" value="MFS_1"/>
    <property type="match status" value="1"/>
</dbReference>
<evidence type="ECO:0000256" key="2">
    <source>
        <dbReference type="ARBA" id="ARBA00022692"/>
    </source>
</evidence>
<dbReference type="PROSITE" id="PS50850">
    <property type="entry name" value="MFS"/>
    <property type="match status" value="1"/>
</dbReference>
<evidence type="ECO:0000256" key="1">
    <source>
        <dbReference type="ARBA" id="ARBA00004141"/>
    </source>
</evidence>
<dbReference type="SUPFAM" id="SSF103473">
    <property type="entry name" value="MFS general substrate transporter"/>
    <property type="match status" value="2"/>
</dbReference>
<feature type="transmembrane region" description="Helical" evidence="6">
    <location>
        <begin position="353"/>
        <end position="371"/>
    </location>
</feature>
<keyword evidence="3 6" id="KW-1133">Transmembrane helix</keyword>
<feature type="transmembrane region" description="Helical" evidence="6">
    <location>
        <begin position="377"/>
        <end position="399"/>
    </location>
</feature>
<feature type="transmembrane region" description="Helical" evidence="6">
    <location>
        <begin position="183"/>
        <end position="203"/>
    </location>
</feature>
<feature type="transmembrane region" description="Helical" evidence="6">
    <location>
        <begin position="125"/>
        <end position="142"/>
    </location>
</feature>
<dbReference type="GO" id="GO:0022857">
    <property type="term" value="F:transmembrane transporter activity"/>
    <property type="evidence" value="ECO:0007669"/>
    <property type="project" value="InterPro"/>
</dbReference>
<dbReference type="Gene3D" id="1.20.1250.20">
    <property type="entry name" value="MFS general substrate transporter like domains"/>
    <property type="match status" value="2"/>
</dbReference>
<feature type="region of interest" description="Disordered" evidence="5">
    <location>
        <begin position="526"/>
        <end position="552"/>
    </location>
</feature>
<dbReference type="InterPro" id="IPR020846">
    <property type="entry name" value="MFS_dom"/>
</dbReference>
<evidence type="ECO:0000256" key="4">
    <source>
        <dbReference type="ARBA" id="ARBA00023136"/>
    </source>
</evidence>
<protein>
    <recommendedName>
        <fullName evidence="7">Major facilitator superfamily (MFS) profile domain-containing protein</fullName>
    </recommendedName>
</protein>
<dbReference type="EMBL" id="CAXIEN010000429">
    <property type="protein sequence ID" value="CAL1297538.1"/>
    <property type="molecule type" value="Genomic_DNA"/>
</dbReference>
<dbReference type="CDD" id="cd17317">
    <property type="entry name" value="MFS_SLC22"/>
    <property type="match status" value="1"/>
</dbReference>
<evidence type="ECO:0000256" key="3">
    <source>
        <dbReference type="ARBA" id="ARBA00022989"/>
    </source>
</evidence>
<keyword evidence="2 6" id="KW-0812">Transmembrane</keyword>
<keyword evidence="4 6" id="KW-0472">Membrane</keyword>
<evidence type="ECO:0000313" key="8">
    <source>
        <dbReference type="EMBL" id="CAL1297538.1"/>
    </source>
</evidence>
<evidence type="ECO:0000256" key="5">
    <source>
        <dbReference type="SAM" id="MobiDB-lite"/>
    </source>
</evidence>